<evidence type="ECO:0000256" key="3">
    <source>
        <dbReference type="ARBA" id="ARBA00022692"/>
    </source>
</evidence>
<gene>
    <name evidence="11" type="primary">LOC117650393</name>
</gene>
<evidence type="ECO:0000313" key="10">
    <source>
        <dbReference type="Proteomes" id="UP000515158"/>
    </source>
</evidence>
<feature type="chain" id="PRO_5028260389" evidence="9">
    <location>
        <begin position="21"/>
        <end position="421"/>
    </location>
</feature>
<feature type="disulfide bond" evidence="8">
    <location>
        <begin position="41"/>
        <end position="56"/>
    </location>
</feature>
<evidence type="ECO:0000256" key="7">
    <source>
        <dbReference type="ARBA" id="ARBA00023157"/>
    </source>
</evidence>
<dbReference type="Proteomes" id="UP000515158">
    <property type="component" value="Unplaced"/>
</dbReference>
<sequence length="421" mass="45402">MAAKSLTLLGLLAAVSTVAGLCKPWEFRCEDGKCVGGWGRCDGGRHCGDRSDEEGCNVIPSVALPANASVTARVQYAHVHEAIELHLCSAHFCSTVWLRGVGEDGTLRYETFGGCNRLGRRGGTRKDHTDGYDFFPPGEKVLEAQHRPGRLAVWLQGRPDDVAEVPVEADYGTLRVRPWNWATDMPVEFNVTAGDCGASDLFKCKDGSGFIGGCVPGQRRCSGEEDCGDGSDEEGCDAHTVALPPNASVTVRVQFARLHRYVELHLCGARNCSTLMLHGERPDGTLAYEATASCNRLGRDCTNILEAHISGPHNFVFGEVVLEAQHRPGRLAVWPQGRPEDAAEVPVEADYGTLRVRPYVWSADMPVQFTGIRPPRLLPEDVDGALALSVEAAVDAGGVGLLFEERGEFGISSLLFSGTLL</sequence>
<dbReference type="PROSITE" id="PS01209">
    <property type="entry name" value="LDLRA_1"/>
    <property type="match status" value="1"/>
</dbReference>
<evidence type="ECO:0000256" key="6">
    <source>
        <dbReference type="ARBA" id="ARBA00023136"/>
    </source>
</evidence>
<dbReference type="InterPro" id="IPR002172">
    <property type="entry name" value="LDrepeatLR_classA_rpt"/>
</dbReference>
<keyword evidence="5" id="KW-1133">Transmembrane helix</keyword>
<dbReference type="Pfam" id="PF00057">
    <property type="entry name" value="Ldl_recept_a"/>
    <property type="match status" value="2"/>
</dbReference>
<dbReference type="PROSITE" id="PS50068">
    <property type="entry name" value="LDLRA_2"/>
    <property type="match status" value="2"/>
</dbReference>
<evidence type="ECO:0000256" key="5">
    <source>
        <dbReference type="ARBA" id="ARBA00022989"/>
    </source>
</evidence>
<dbReference type="InterPro" id="IPR023415">
    <property type="entry name" value="LDLR_class-A_CS"/>
</dbReference>
<name>A0A6P8ZX38_THRPL</name>
<feature type="disulfide bond" evidence="8">
    <location>
        <begin position="29"/>
        <end position="47"/>
    </location>
</feature>
<proteinExistence type="predicted"/>
<keyword evidence="10" id="KW-1185">Reference proteome</keyword>
<dbReference type="InterPro" id="IPR050685">
    <property type="entry name" value="LDLR"/>
</dbReference>
<dbReference type="PANTHER" id="PTHR24270">
    <property type="entry name" value="LOW-DENSITY LIPOPROTEIN RECEPTOR-RELATED"/>
    <property type="match status" value="1"/>
</dbReference>
<dbReference type="GO" id="GO:0005886">
    <property type="term" value="C:plasma membrane"/>
    <property type="evidence" value="ECO:0007669"/>
    <property type="project" value="TreeGrafter"/>
</dbReference>
<dbReference type="GeneID" id="117650393"/>
<protein>
    <submittedName>
        <fullName evidence="11">Uncharacterized protein LOC117650393 isoform X1</fullName>
    </submittedName>
</protein>
<dbReference type="InterPro" id="IPR036055">
    <property type="entry name" value="LDL_receptor-like_sf"/>
</dbReference>
<evidence type="ECO:0000256" key="1">
    <source>
        <dbReference type="ARBA" id="ARBA00004167"/>
    </source>
</evidence>
<comment type="subcellular location">
    <subcellularLocation>
        <location evidence="2">Endomembrane system</location>
    </subcellularLocation>
    <subcellularLocation>
        <location evidence="1">Membrane</location>
        <topology evidence="1">Single-pass membrane protein</topology>
    </subcellularLocation>
</comment>
<evidence type="ECO:0000256" key="9">
    <source>
        <dbReference type="SAM" id="SignalP"/>
    </source>
</evidence>
<keyword evidence="3" id="KW-0812">Transmembrane</keyword>
<evidence type="ECO:0000256" key="4">
    <source>
        <dbReference type="ARBA" id="ARBA00022737"/>
    </source>
</evidence>
<dbReference type="GO" id="GO:0016192">
    <property type="term" value="P:vesicle-mediated transport"/>
    <property type="evidence" value="ECO:0007669"/>
    <property type="project" value="UniProtKB-ARBA"/>
</dbReference>
<dbReference type="AlphaFoldDB" id="A0A6P8ZX38"/>
<organism evidence="11">
    <name type="scientific">Thrips palmi</name>
    <name type="common">Melon thrips</name>
    <dbReference type="NCBI Taxonomy" id="161013"/>
    <lineage>
        <taxon>Eukaryota</taxon>
        <taxon>Metazoa</taxon>
        <taxon>Ecdysozoa</taxon>
        <taxon>Arthropoda</taxon>
        <taxon>Hexapoda</taxon>
        <taxon>Insecta</taxon>
        <taxon>Pterygota</taxon>
        <taxon>Neoptera</taxon>
        <taxon>Paraneoptera</taxon>
        <taxon>Thysanoptera</taxon>
        <taxon>Terebrantia</taxon>
        <taxon>Thripoidea</taxon>
        <taxon>Thripidae</taxon>
        <taxon>Thrips</taxon>
    </lineage>
</organism>
<dbReference type="RefSeq" id="XP_034249690.1">
    <property type="nucleotide sequence ID" value="XM_034393799.1"/>
</dbReference>
<evidence type="ECO:0000256" key="8">
    <source>
        <dbReference type="PROSITE-ProRule" id="PRU00124"/>
    </source>
</evidence>
<dbReference type="OrthoDB" id="2019384at2759"/>
<dbReference type="SMART" id="SM00192">
    <property type="entry name" value="LDLa"/>
    <property type="match status" value="2"/>
</dbReference>
<keyword evidence="7 8" id="KW-1015">Disulfide bond</keyword>
<accession>A0A6P8ZX38</accession>
<dbReference type="CDD" id="cd00112">
    <property type="entry name" value="LDLa"/>
    <property type="match status" value="2"/>
</dbReference>
<keyword evidence="9" id="KW-0732">Signal</keyword>
<evidence type="ECO:0000313" key="11">
    <source>
        <dbReference type="RefSeq" id="XP_034249690.1"/>
    </source>
</evidence>
<evidence type="ECO:0000256" key="2">
    <source>
        <dbReference type="ARBA" id="ARBA00004308"/>
    </source>
</evidence>
<dbReference type="InParanoid" id="A0A6P8ZX38"/>
<dbReference type="KEGG" id="tpal:117650393"/>
<dbReference type="PRINTS" id="PR00261">
    <property type="entry name" value="LDLRECEPTOR"/>
</dbReference>
<reference evidence="11" key="1">
    <citation type="submission" date="2025-08" db="UniProtKB">
        <authorList>
            <consortium name="RefSeq"/>
        </authorList>
    </citation>
    <scope>IDENTIFICATION</scope>
    <source>
        <tissue evidence="11">Total insect</tissue>
    </source>
</reference>
<feature type="disulfide bond" evidence="8">
    <location>
        <begin position="22"/>
        <end position="34"/>
    </location>
</feature>
<dbReference type="GO" id="GO:0012505">
    <property type="term" value="C:endomembrane system"/>
    <property type="evidence" value="ECO:0007669"/>
    <property type="project" value="UniProtKB-SubCell"/>
</dbReference>
<dbReference type="SUPFAM" id="SSF57424">
    <property type="entry name" value="LDL receptor-like module"/>
    <property type="match status" value="2"/>
</dbReference>
<feature type="signal peptide" evidence="9">
    <location>
        <begin position="1"/>
        <end position="20"/>
    </location>
</feature>
<comment type="caution">
    <text evidence="8">Lacks conserved residue(s) required for the propagation of feature annotation.</text>
</comment>
<keyword evidence="4" id="KW-0677">Repeat</keyword>
<feature type="disulfide bond" evidence="8">
    <location>
        <begin position="221"/>
        <end position="236"/>
    </location>
</feature>
<keyword evidence="6" id="KW-0472">Membrane</keyword>
<dbReference type="Gene3D" id="4.10.400.10">
    <property type="entry name" value="Low-density Lipoprotein Receptor"/>
    <property type="match status" value="2"/>
</dbReference>